<protein>
    <submittedName>
        <fullName evidence="2">Uncharacterized protein</fullName>
    </submittedName>
</protein>
<evidence type="ECO:0000256" key="1">
    <source>
        <dbReference type="SAM" id="MobiDB-lite"/>
    </source>
</evidence>
<feature type="region of interest" description="Disordered" evidence="1">
    <location>
        <begin position="76"/>
        <end position="106"/>
    </location>
</feature>
<feature type="non-terminal residue" evidence="2">
    <location>
        <position position="1"/>
    </location>
</feature>
<feature type="compositionally biased region" description="Polar residues" evidence="1">
    <location>
        <begin position="76"/>
        <end position="85"/>
    </location>
</feature>
<keyword evidence="3" id="KW-1185">Reference proteome</keyword>
<dbReference type="AlphaFoldDB" id="A0A0C2F5M8"/>
<dbReference type="Proteomes" id="UP000054047">
    <property type="component" value="Unassembled WGS sequence"/>
</dbReference>
<gene>
    <name evidence="2" type="ORF">ANCDUO_26148</name>
</gene>
<proteinExistence type="predicted"/>
<dbReference type="OrthoDB" id="5841028at2759"/>
<sequence>GVFILILHVILNEKVRSTVVRWLRSGVCCLPDKTSTDNSRSVVISYTQCGMLLFHRDYREYISSRHRIMNMVKANYNSGSSPDTASTDDKEKQMTPTSKFVNFTQV</sequence>
<evidence type="ECO:0000313" key="3">
    <source>
        <dbReference type="Proteomes" id="UP000054047"/>
    </source>
</evidence>
<evidence type="ECO:0000313" key="2">
    <source>
        <dbReference type="EMBL" id="KIH43840.1"/>
    </source>
</evidence>
<reference evidence="2 3" key="1">
    <citation type="submission" date="2013-12" db="EMBL/GenBank/DDBJ databases">
        <title>Draft genome of the parsitic nematode Ancylostoma duodenale.</title>
        <authorList>
            <person name="Mitreva M."/>
        </authorList>
    </citation>
    <scope>NUCLEOTIDE SEQUENCE [LARGE SCALE GENOMIC DNA]</scope>
    <source>
        <strain evidence="2 3">Zhejiang</strain>
    </source>
</reference>
<accession>A0A0C2F5M8</accession>
<dbReference type="EMBL" id="KN782403">
    <property type="protein sequence ID" value="KIH43840.1"/>
    <property type="molecule type" value="Genomic_DNA"/>
</dbReference>
<feature type="compositionally biased region" description="Polar residues" evidence="1">
    <location>
        <begin position="94"/>
        <end position="106"/>
    </location>
</feature>
<name>A0A0C2F5M8_9BILA</name>
<organism evidence="2 3">
    <name type="scientific">Ancylostoma duodenale</name>
    <dbReference type="NCBI Taxonomy" id="51022"/>
    <lineage>
        <taxon>Eukaryota</taxon>
        <taxon>Metazoa</taxon>
        <taxon>Ecdysozoa</taxon>
        <taxon>Nematoda</taxon>
        <taxon>Chromadorea</taxon>
        <taxon>Rhabditida</taxon>
        <taxon>Rhabditina</taxon>
        <taxon>Rhabditomorpha</taxon>
        <taxon>Strongyloidea</taxon>
        <taxon>Ancylostomatidae</taxon>
        <taxon>Ancylostomatinae</taxon>
        <taxon>Ancylostoma</taxon>
    </lineage>
</organism>